<keyword evidence="1" id="KW-1133">Transmembrane helix</keyword>
<evidence type="ECO:0000313" key="2">
    <source>
        <dbReference type="EMBL" id="MTW16435.1"/>
    </source>
</evidence>
<dbReference type="RefSeq" id="WP_111384203.1">
    <property type="nucleotide sequence ID" value="NZ_NPEW01000029.1"/>
</dbReference>
<keyword evidence="1" id="KW-0812">Transmembrane</keyword>
<reference evidence="4" key="2">
    <citation type="submission" date="2018-10" db="EMBL/GenBank/DDBJ databases">
        <authorList>
            <person name="Peiro R."/>
            <person name="Begona"/>
            <person name="Cbmso G."/>
            <person name="Lopez M."/>
            <person name="Gonzalez S."/>
            <person name="Sacristan E."/>
            <person name="Castillo E."/>
        </authorList>
    </citation>
    <scope>NUCLEOTIDE SEQUENCE [LARGE SCALE GENOMIC DNA]</scope>
</reference>
<evidence type="ECO:0000313" key="4">
    <source>
        <dbReference type="Proteomes" id="UP000289200"/>
    </source>
</evidence>
<dbReference type="EMBL" id="UWOC01000207">
    <property type="protein sequence ID" value="VCU11651.1"/>
    <property type="molecule type" value="Genomic_DNA"/>
</dbReference>
<dbReference type="AlphaFoldDB" id="A0A327KD61"/>
<dbReference type="Proteomes" id="UP000438991">
    <property type="component" value="Unassembled WGS sequence"/>
</dbReference>
<organism evidence="3 4">
    <name type="scientific">Rhodoplanes serenus</name>
    <dbReference type="NCBI Taxonomy" id="200615"/>
    <lineage>
        <taxon>Bacteria</taxon>
        <taxon>Pseudomonadati</taxon>
        <taxon>Pseudomonadota</taxon>
        <taxon>Alphaproteobacteria</taxon>
        <taxon>Hyphomicrobiales</taxon>
        <taxon>Nitrobacteraceae</taxon>
        <taxon>Rhodoplanes</taxon>
    </lineage>
</organism>
<evidence type="ECO:0000313" key="5">
    <source>
        <dbReference type="Proteomes" id="UP000438991"/>
    </source>
</evidence>
<sequence length="86" mass="9604">MIYILAVFLPPLALLLNGQPFAAVLNLVLLAVCVVLTVLTLFAFPFLLLLPSAHAVIAIAMRRDDRRHREIVDAIERHGPPPGWRR</sequence>
<name>A0A327KD61_9BRAD</name>
<feature type="transmembrane region" description="Helical" evidence="1">
    <location>
        <begin position="28"/>
        <end position="61"/>
    </location>
</feature>
<accession>A0A327KD61</accession>
<reference evidence="2 5" key="3">
    <citation type="submission" date="2019-11" db="EMBL/GenBank/DDBJ databases">
        <title>Whole-genome sequence of Rhodoplanes serenus DSM 18633, type strain.</title>
        <authorList>
            <person name="Kyndt J.A."/>
            <person name="Meyer T.E."/>
        </authorList>
    </citation>
    <scope>NUCLEOTIDE SEQUENCE [LARGE SCALE GENOMIC DNA]</scope>
    <source>
        <strain evidence="2 5">DSM 18633</strain>
    </source>
</reference>
<reference evidence="3" key="1">
    <citation type="submission" date="2018-10" db="EMBL/GenBank/DDBJ databases">
        <authorList>
            <person name="Peiro R."/>
            <person name="Begona"/>
            <person name="Cbmso G."/>
            <person name="Lopez M."/>
            <person name="Gonzalez S."/>
            <person name="Sacristan E."/>
            <person name="Castillo E."/>
        </authorList>
    </citation>
    <scope>NUCLEOTIDE SEQUENCE</scope>
    <source>
        <strain evidence="3">Rhod_genome</strain>
    </source>
</reference>
<dbReference type="Proteomes" id="UP000289200">
    <property type="component" value="Unassembled WGS sequence"/>
</dbReference>
<evidence type="ECO:0000256" key="1">
    <source>
        <dbReference type="SAM" id="Phobius"/>
    </source>
</evidence>
<protein>
    <submittedName>
        <fullName evidence="3">Uncharacterized protein</fullName>
    </submittedName>
</protein>
<dbReference type="OrthoDB" id="8141514at2"/>
<keyword evidence="1" id="KW-0472">Membrane</keyword>
<comment type="caution">
    <text evidence="3">The sequence shown here is derived from an EMBL/GenBank/DDBJ whole genome shotgun (WGS) entry which is preliminary data.</text>
</comment>
<keyword evidence="4" id="KW-1185">Reference proteome</keyword>
<gene>
    <name evidence="2" type="ORF">GJ689_09445</name>
    <name evidence="3" type="ORF">RHODGE_RHODGE_04865</name>
</gene>
<evidence type="ECO:0000313" key="3">
    <source>
        <dbReference type="EMBL" id="VCU11651.1"/>
    </source>
</evidence>
<dbReference type="EMBL" id="WNKV01000006">
    <property type="protein sequence ID" value="MTW16435.1"/>
    <property type="molecule type" value="Genomic_DNA"/>
</dbReference>
<proteinExistence type="predicted"/>